<dbReference type="InterPro" id="IPR001980">
    <property type="entry name" value="PPAT"/>
</dbReference>
<evidence type="ECO:0000256" key="3">
    <source>
        <dbReference type="ARBA" id="ARBA00022695"/>
    </source>
</evidence>
<comment type="caution">
    <text evidence="11">The sequence shown here is derived from an EMBL/GenBank/DDBJ whole genome shotgun (WGS) entry which is preliminary data.</text>
</comment>
<keyword evidence="7 9" id="KW-0173">Coenzyme A biosynthesis</keyword>
<feature type="binding site" evidence="9">
    <location>
        <position position="73"/>
    </location>
    <ligand>
        <name>substrate</name>
    </ligand>
</feature>
<comment type="function">
    <text evidence="9">Reversibly transfers an adenylyl group from ATP to 4'-phosphopantetheine, yielding dephospho-CoA (dPCoA) and pyrophosphate.</text>
</comment>
<dbReference type="GO" id="GO:0004595">
    <property type="term" value="F:pantetheine-phosphate adenylyltransferase activity"/>
    <property type="evidence" value="ECO:0007669"/>
    <property type="project" value="UniProtKB-EC"/>
</dbReference>
<dbReference type="InterPro" id="IPR004821">
    <property type="entry name" value="Cyt_trans-like"/>
</dbReference>
<reference evidence="11 12" key="1">
    <citation type="submission" date="2020-04" db="EMBL/GenBank/DDBJ databases">
        <authorList>
            <person name="Yoon J."/>
        </authorList>
    </citation>
    <scope>NUCLEOTIDE SEQUENCE [LARGE SCALE GENOMIC DNA]</scope>
    <source>
        <strain evidence="11 12">KMU-166</strain>
    </source>
</reference>
<feature type="binding site" evidence="9">
    <location>
        <begin position="88"/>
        <end position="90"/>
    </location>
    <ligand>
        <name>ATP</name>
        <dbReference type="ChEBI" id="CHEBI:30616"/>
    </ligand>
</feature>
<evidence type="ECO:0000256" key="1">
    <source>
        <dbReference type="ARBA" id="ARBA00022490"/>
    </source>
</evidence>
<dbReference type="NCBIfam" id="TIGR00125">
    <property type="entry name" value="cyt_tran_rel"/>
    <property type="match status" value="1"/>
</dbReference>
<comment type="catalytic activity">
    <reaction evidence="8 9">
        <text>(R)-4'-phosphopantetheine + ATP + H(+) = 3'-dephospho-CoA + diphosphate</text>
        <dbReference type="Rhea" id="RHEA:19801"/>
        <dbReference type="ChEBI" id="CHEBI:15378"/>
        <dbReference type="ChEBI" id="CHEBI:30616"/>
        <dbReference type="ChEBI" id="CHEBI:33019"/>
        <dbReference type="ChEBI" id="CHEBI:57328"/>
        <dbReference type="ChEBI" id="CHEBI:61723"/>
        <dbReference type="EC" id="2.7.7.3"/>
    </reaction>
</comment>
<comment type="subcellular location">
    <subcellularLocation>
        <location evidence="9">Cytoplasm</location>
    </subcellularLocation>
</comment>
<dbReference type="Gene3D" id="3.40.50.620">
    <property type="entry name" value="HUPs"/>
    <property type="match status" value="1"/>
</dbReference>
<feature type="site" description="Transition state stabilizer" evidence="9">
    <location>
        <position position="17"/>
    </location>
</feature>
<protein>
    <recommendedName>
        <fullName evidence="9">Phosphopantetheine adenylyltransferase</fullName>
        <ecNumber evidence="9">2.7.7.3</ecNumber>
    </recommendedName>
    <alternativeName>
        <fullName evidence="9">Dephospho-CoA pyrophosphorylase</fullName>
    </alternativeName>
    <alternativeName>
        <fullName evidence="9">Pantetheine-phosphate adenylyltransferase</fullName>
        <shortName evidence="9">PPAT</shortName>
    </alternativeName>
</protein>
<dbReference type="CDD" id="cd02163">
    <property type="entry name" value="PPAT"/>
    <property type="match status" value="1"/>
</dbReference>
<feature type="binding site" evidence="9">
    <location>
        <position position="41"/>
    </location>
    <ligand>
        <name>substrate</name>
    </ligand>
</feature>
<proteinExistence type="inferred from homology"/>
<keyword evidence="5 9" id="KW-0067">ATP-binding</keyword>
<keyword evidence="4 9" id="KW-0547">Nucleotide-binding</keyword>
<dbReference type="EC" id="2.7.7.3" evidence="9"/>
<evidence type="ECO:0000256" key="7">
    <source>
        <dbReference type="ARBA" id="ARBA00022993"/>
    </source>
</evidence>
<name>A0ABX1GJZ6_9GAMM</name>
<keyword evidence="1 9" id="KW-0963">Cytoplasm</keyword>
<comment type="cofactor">
    <cofactor evidence="9">
        <name>Mg(2+)</name>
        <dbReference type="ChEBI" id="CHEBI:18420"/>
    </cofactor>
</comment>
<keyword evidence="12" id="KW-1185">Reference proteome</keyword>
<dbReference type="RefSeq" id="WP_168452088.1">
    <property type="nucleotide sequence ID" value="NZ_JAAWWK010000009.1"/>
</dbReference>
<evidence type="ECO:0000256" key="6">
    <source>
        <dbReference type="ARBA" id="ARBA00022842"/>
    </source>
</evidence>
<dbReference type="PANTHER" id="PTHR21342">
    <property type="entry name" value="PHOSPHOPANTETHEINE ADENYLYLTRANSFERASE"/>
    <property type="match status" value="1"/>
</dbReference>
<comment type="pathway">
    <text evidence="9">Cofactor biosynthesis; coenzyme A biosynthesis; CoA from (R)-pantothenate: step 4/5.</text>
</comment>
<organism evidence="11 12">
    <name type="scientific">Spongiibacter thalassae</name>
    <dbReference type="NCBI Taxonomy" id="2721624"/>
    <lineage>
        <taxon>Bacteria</taxon>
        <taxon>Pseudomonadati</taxon>
        <taxon>Pseudomonadota</taxon>
        <taxon>Gammaproteobacteria</taxon>
        <taxon>Cellvibrionales</taxon>
        <taxon>Spongiibacteraceae</taxon>
        <taxon>Spongiibacter</taxon>
    </lineage>
</organism>
<feature type="domain" description="Cytidyltransferase-like" evidence="10">
    <location>
        <begin position="5"/>
        <end position="133"/>
    </location>
</feature>
<keyword evidence="6 9" id="KW-0460">Magnesium</keyword>
<feature type="binding site" evidence="9">
    <location>
        <position position="98"/>
    </location>
    <ligand>
        <name>ATP</name>
        <dbReference type="ChEBI" id="CHEBI:30616"/>
    </ligand>
</feature>
<evidence type="ECO:0000259" key="10">
    <source>
        <dbReference type="Pfam" id="PF01467"/>
    </source>
</evidence>
<dbReference type="PANTHER" id="PTHR21342:SF1">
    <property type="entry name" value="PHOSPHOPANTETHEINE ADENYLYLTRANSFERASE"/>
    <property type="match status" value="1"/>
</dbReference>
<comment type="subunit">
    <text evidence="9">Homohexamer.</text>
</comment>
<keyword evidence="2 9" id="KW-0808">Transferase</keyword>
<evidence type="ECO:0000313" key="11">
    <source>
        <dbReference type="EMBL" id="NKI19565.1"/>
    </source>
</evidence>
<dbReference type="PRINTS" id="PR01020">
    <property type="entry name" value="LPSBIOSNTHSS"/>
</dbReference>
<dbReference type="EMBL" id="JAAWWK010000009">
    <property type="protein sequence ID" value="NKI19565.1"/>
    <property type="molecule type" value="Genomic_DNA"/>
</dbReference>
<feature type="binding site" evidence="9">
    <location>
        <position position="17"/>
    </location>
    <ligand>
        <name>ATP</name>
        <dbReference type="ChEBI" id="CHEBI:30616"/>
    </ligand>
</feature>
<dbReference type="SUPFAM" id="SSF52374">
    <property type="entry name" value="Nucleotidylyl transferase"/>
    <property type="match status" value="1"/>
</dbReference>
<gene>
    <name evidence="9 11" type="primary">coaD</name>
    <name evidence="11" type="ORF">HCU74_19330</name>
</gene>
<evidence type="ECO:0000256" key="9">
    <source>
        <dbReference type="HAMAP-Rule" id="MF_00151"/>
    </source>
</evidence>
<evidence type="ECO:0000256" key="8">
    <source>
        <dbReference type="ARBA" id="ARBA00029346"/>
    </source>
</evidence>
<dbReference type="Pfam" id="PF01467">
    <property type="entry name" value="CTP_transf_like"/>
    <property type="match status" value="1"/>
</dbReference>
<keyword evidence="3 9" id="KW-0548">Nucleotidyltransferase</keyword>
<evidence type="ECO:0000256" key="4">
    <source>
        <dbReference type="ARBA" id="ARBA00022741"/>
    </source>
</evidence>
<sequence length="163" mass="18201">MKRIVYPGTFDPITLGHIDLVERASKLFDTVVLAVANSEKKQPMFKLDERMELCREALNHLPNIEVCSFTGLTVELARAQKCEIILRGVRTVADYEYELQLANMNRALAPGLETVFLTPGESLSYVSSSLLREIASMGGDVSRFVPTNVMQALNKRFAPKPKV</sequence>
<dbReference type="Proteomes" id="UP000765845">
    <property type="component" value="Unassembled WGS sequence"/>
</dbReference>
<evidence type="ECO:0000256" key="5">
    <source>
        <dbReference type="ARBA" id="ARBA00022840"/>
    </source>
</evidence>
<dbReference type="HAMAP" id="MF_00151">
    <property type="entry name" value="PPAT_bact"/>
    <property type="match status" value="1"/>
</dbReference>
<accession>A0ABX1GJZ6</accession>
<dbReference type="NCBIfam" id="TIGR01510">
    <property type="entry name" value="coaD_prev_kdtB"/>
    <property type="match status" value="1"/>
</dbReference>
<feature type="binding site" evidence="9">
    <location>
        <position position="87"/>
    </location>
    <ligand>
        <name>substrate</name>
    </ligand>
</feature>
<feature type="binding site" evidence="9">
    <location>
        <begin position="9"/>
        <end position="10"/>
    </location>
    <ligand>
        <name>ATP</name>
        <dbReference type="ChEBI" id="CHEBI:30616"/>
    </ligand>
</feature>
<evidence type="ECO:0000313" key="12">
    <source>
        <dbReference type="Proteomes" id="UP000765845"/>
    </source>
</evidence>
<feature type="binding site" evidence="9">
    <location>
        <begin position="123"/>
        <end position="129"/>
    </location>
    <ligand>
        <name>ATP</name>
        <dbReference type="ChEBI" id="CHEBI:30616"/>
    </ligand>
</feature>
<comment type="similarity">
    <text evidence="9">Belongs to the bacterial CoaD family.</text>
</comment>
<feature type="binding site" evidence="9">
    <location>
        <position position="9"/>
    </location>
    <ligand>
        <name>substrate</name>
    </ligand>
</feature>
<evidence type="ECO:0000256" key="2">
    <source>
        <dbReference type="ARBA" id="ARBA00022679"/>
    </source>
</evidence>
<dbReference type="InterPro" id="IPR014729">
    <property type="entry name" value="Rossmann-like_a/b/a_fold"/>
</dbReference>